<proteinExistence type="inferred from homology"/>
<sequence length="269" mass="27892">MPRPFFSSMCSAMIRNVFTSGSLFGACLLSSIALASDDPTLPLNNDDALPSIVLINPNSNTEATHSMANLARHETIGVANVIERSNSSAPPLLTTPEDMTKAASGVVAIGVEAAKDERVVAIIVSAFSDPGLEELREAVDIPVFGIGEEVFHEAARGGRAFGIVTVTPDQGLIESFRQKAADLGYADLYRGTRVTPGDPTQLVQSPKALDAALAEAVQVSIDEDGAEAVIMGGGPLSASALRLQPRFDVPLVVAVSAAARAAVAAIQGQ</sequence>
<dbReference type="PANTHER" id="PTHR28047">
    <property type="entry name" value="PROTEIN DCG1"/>
    <property type="match status" value="1"/>
</dbReference>
<dbReference type="GO" id="GO:0047661">
    <property type="term" value="F:amino-acid racemase activity"/>
    <property type="evidence" value="ECO:0007669"/>
    <property type="project" value="InterPro"/>
</dbReference>
<evidence type="ECO:0000256" key="1">
    <source>
        <dbReference type="ARBA" id="ARBA00038414"/>
    </source>
</evidence>
<keyword evidence="4" id="KW-1185">Reference proteome</keyword>
<name>A0A856QWF3_9GAMM</name>
<feature type="signal peptide" evidence="2">
    <location>
        <begin position="1"/>
        <end position="35"/>
    </location>
</feature>
<evidence type="ECO:0000256" key="2">
    <source>
        <dbReference type="SAM" id="SignalP"/>
    </source>
</evidence>
<comment type="similarity">
    <text evidence="1">Belongs to the HyuE racemase family.</text>
</comment>
<gene>
    <name evidence="3" type="ORF">E4T21_20845</name>
</gene>
<dbReference type="InterPro" id="IPR052186">
    <property type="entry name" value="Hydantoin_racemase-like"/>
</dbReference>
<organism evidence="3 4">
    <name type="scientific">Halomonas binhaiensis</name>
    <dbReference type="NCBI Taxonomy" id="2562282"/>
    <lineage>
        <taxon>Bacteria</taxon>
        <taxon>Pseudomonadati</taxon>
        <taxon>Pseudomonadota</taxon>
        <taxon>Gammaproteobacteria</taxon>
        <taxon>Oceanospirillales</taxon>
        <taxon>Halomonadaceae</taxon>
        <taxon>Halomonas</taxon>
    </lineage>
</organism>
<dbReference type="Proteomes" id="UP000324285">
    <property type="component" value="Chromosome"/>
</dbReference>
<protein>
    <submittedName>
        <fullName evidence="3">Aspartate/glutamate racemase family protein</fullName>
    </submittedName>
</protein>
<dbReference type="Pfam" id="PF01177">
    <property type="entry name" value="Asp_Glu_race"/>
    <property type="match status" value="1"/>
</dbReference>
<reference evidence="3" key="1">
    <citation type="submission" date="2021-02" db="EMBL/GenBank/DDBJ databases">
        <title>Strain Y2R2, a novel species of the genus Halomonas.</title>
        <authorList>
            <person name="Huang H."/>
        </authorList>
    </citation>
    <scope>NUCLEOTIDE SEQUENCE</scope>
    <source>
        <strain evidence="3">Y2R2</strain>
    </source>
</reference>
<dbReference type="EMBL" id="CP038437">
    <property type="protein sequence ID" value="QEM84235.2"/>
    <property type="molecule type" value="Genomic_DNA"/>
</dbReference>
<keyword evidence="2" id="KW-0732">Signal</keyword>
<dbReference type="RefSeq" id="WP_205423430.1">
    <property type="nucleotide sequence ID" value="NZ_CP038437.2"/>
</dbReference>
<accession>A0A856QWF3</accession>
<dbReference type="KEGG" id="hbh:E4T21_20845"/>
<dbReference type="AlphaFoldDB" id="A0A856QWF3"/>
<feature type="chain" id="PRO_5032725590" evidence="2">
    <location>
        <begin position="36"/>
        <end position="269"/>
    </location>
</feature>
<dbReference type="Gene3D" id="3.40.50.12500">
    <property type="match status" value="1"/>
</dbReference>
<dbReference type="PANTHER" id="PTHR28047:SF5">
    <property type="entry name" value="PROTEIN DCG1"/>
    <property type="match status" value="1"/>
</dbReference>
<evidence type="ECO:0000313" key="3">
    <source>
        <dbReference type="EMBL" id="QEM84235.2"/>
    </source>
</evidence>
<dbReference type="InterPro" id="IPR053714">
    <property type="entry name" value="Iso_Racemase_Enz_sf"/>
</dbReference>
<dbReference type="PROSITE" id="PS51257">
    <property type="entry name" value="PROKAR_LIPOPROTEIN"/>
    <property type="match status" value="1"/>
</dbReference>
<dbReference type="InterPro" id="IPR015942">
    <property type="entry name" value="Asp/Glu/hydantoin_racemase"/>
</dbReference>
<evidence type="ECO:0000313" key="4">
    <source>
        <dbReference type="Proteomes" id="UP000324285"/>
    </source>
</evidence>